<dbReference type="RefSeq" id="WP_158409158.1">
    <property type="nucleotide sequence ID" value="NZ_CP007139.1"/>
</dbReference>
<dbReference type="SUPFAM" id="SSF51556">
    <property type="entry name" value="Metallo-dependent hydrolases"/>
    <property type="match status" value="1"/>
</dbReference>
<evidence type="ECO:0000313" key="7">
    <source>
        <dbReference type="EMBL" id="AIE84719.1"/>
    </source>
</evidence>
<dbReference type="NCBIfam" id="TIGR01430">
    <property type="entry name" value="aden_deam"/>
    <property type="match status" value="1"/>
</dbReference>
<organism evidence="7 8">
    <name type="scientific">Fimbriimonas ginsengisoli Gsoil 348</name>
    <dbReference type="NCBI Taxonomy" id="661478"/>
    <lineage>
        <taxon>Bacteria</taxon>
        <taxon>Bacillati</taxon>
        <taxon>Armatimonadota</taxon>
        <taxon>Fimbriimonadia</taxon>
        <taxon>Fimbriimonadales</taxon>
        <taxon>Fimbriimonadaceae</taxon>
        <taxon>Fimbriimonas</taxon>
    </lineage>
</organism>
<dbReference type="HOGENOM" id="CLU_039228_7_0_0"/>
<comment type="similarity">
    <text evidence="2">Belongs to the metallo-dependent hydrolases superfamily. Adenosine and AMP deaminases family.</text>
</comment>
<dbReference type="Pfam" id="PF00962">
    <property type="entry name" value="A_deaminase"/>
    <property type="match status" value="1"/>
</dbReference>
<evidence type="ECO:0000256" key="3">
    <source>
        <dbReference type="ARBA" id="ARBA00022723"/>
    </source>
</evidence>
<comment type="cofactor">
    <cofactor evidence="1">
        <name>Zn(2+)</name>
        <dbReference type="ChEBI" id="CHEBI:29105"/>
    </cofactor>
</comment>
<dbReference type="InterPro" id="IPR001365">
    <property type="entry name" value="A_deaminase_dom"/>
</dbReference>
<evidence type="ECO:0000313" key="8">
    <source>
        <dbReference type="Proteomes" id="UP000027982"/>
    </source>
</evidence>
<dbReference type="STRING" id="661478.OP10G_1351"/>
<dbReference type="PANTHER" id="PTHR43114:SF6">
    <property type="entry name" value="ADENINE DEAMINASE"/>
    <property type="match status" value="1"/>
</dbReference>
<keyword evidence="8" id="KW-1185">Reference proteome</keyword>
<dbReference type="GO" id="GO:0016814">
    <property type="term" value="F:hydrolase activity, acting on carbon-nitrogen (but not peptide) bonds, in cyclic amidines"/>
    <property type="evidence" value="ECO:0007669"/>
    <property type="project" value="UniProtKB-ARBA"/>
</dbReference>
<dbReference type="EMBL" id="CP007139">
    <property type="protein sequence ID" value="AIE84719.1"/>
    <property type="molecule type" value="Genomic_DNA"/>
</dbReference>
<dbReference type="Proteomes" id="UP000027982">
    <property type="component" value="Chromosome"/>
</dbReference>
<gene>
    <name evidence="7" type="ORF">OP10G_1351</name>
</gene>
<dbReference type="GO" id="GO:0019239">
    <property type="term" value="F:deaminase activity"/>
    <property type="evidence" value="ECO:0007669"/>
    <property type="project" value="InterPro"/>
</dbReference>
<dbReference type="KEGG" id="fgi:OP10G_1351"/>
<evidence type="ECO:0000256" key="2">
    <source>
        <dbReference type="ARBA" id="ARBA00006676"/>
    </source>
</evidence>
<evidence type="ECO:0000259" key="6">
    <source>
        <dbReference type="Pfam" id="PF00962"/>
    </source>
</evidence>
<name>A0A068NSX1_FIMGI</name>
<dbReference type="Gene3D" id="3.20.20.140">
    <property type="entry name" value="Metal-dependent hydrolases"/>
    <property type="match status" value="1"/>
</dbReference>
<dbReference type="OrthoDB" id="105475at2"/>
<dbReference type="AlphaFoldDB" id="A0A068NSX1"/>
<dbReference type="eggNOG" id="COG1816">
    <property type="taxonomic scope" value="Bacteria"/>
</dbReference>
<keyword evidence="4" id="KW-0378">Hydrolase</keyword>
<sequence>MPKVELHVHLEGSIRPETVLKLAQRHGITLPAATAEGLRDWYRFRDFPHFVEVYVAVSKCIKTPDDIELIAREFLQGQAEQNVLHSEVTYTASTIEKHNGIAWPDQHAALKRAIEYGERELGVSMALILDIVRGDPAERGCQVADWAIAAHGDGVCALGIAGIEGAVPADTYADAFRAAHEAGLPVIPHAGETKGAQSVREALDKTGCVRIGHGVRCLEDPGVVRALRDRQIPLEVCPSSNVCLGVFPTLAEHTLPRLLDEGLYVTINSDDPPMFDTTVSNEFHRCAETFEFDENILWTLCLNAARASLLPEEKKRELVERLRNGFNANTL</sequence>
<evidence type="ECO:0000256" key="5">
    <source>
        <dbReference type="ARBA" id="ARBA00022833"/>
    </source>
</evidence>
<keyword evidence="5" id="KW-0862">Zinc</keyword>
<keyword evidence="3" id="KW-0479">Metal-binding</keyword>
<dbReference type="InterPro" id="IPR006330">
    <property type="entry name" value="Ado/ade_deaminase"/>
</dbReference>
<protein>
    <submittedName>
        <fullName evidence="7">Adenosine deaminase</fullName>
    </submittedName>
</protein>
<dbReference type="PANTHER" id="PTHR43114">
    <property type="entry name" value="ADENINE DEAMINASE"/>
    <property type="match status" value="1"/>
</dbReference>
<proteinExistence type="inferred from homology"/>
<feature type="domain" description="Adenosine deaminase" evidence="6">
    <location>
        <begin position="2"/>
        <end position="322"/>
    </location>
</feature>
<evidence type="ECO:0000256" key="4">
    <source>
        <dbReference type="ARBA" id="ARBA00022801"/>
    </source>
</evidence>
<dbReference type="GO" id="GO:0046872">
    <property type="term" value="F:metal ion binding"/>
    <property type="evidence" value="ECO:0007669"/>
    <property type="project" value="UniProtKB-KW"/>
</dbReference>
<reference evidence="7 8" key="1">
    <citation type="journal article" date="2014" name="PLoS ONE">
        <title>The first complete genome sequence of the class fimbriimonadia in the phylum armatimonadetes.</title>
        <authorList>
            <person name="Hu Z.Y."/>
            <person name="Wang Y.Z."/>
            <person name="Im W.T."/>
            <person name="Wang S.Y."/>
            <person name="Zhao G.P."/>
            <person name="Zheng H.J."/>
            <person name="Quan Z.X."/>
        </authorList>
    </citation>
    <scope>NUCLEOTIDE SEQUENCE [LARGE SCALE GENOMIC DNA]</scope>
    <source>
        <strain evidence="7">Gsoil 348</strain>
    </source>
</reference>
<accession>A0A068NSX1</accession>
<evidence type="ECO:0000256" key="1">
    <source>
        <dbReference type="ARBA" id="ARBA00001947"/>
    </source>
</evidence>
<dbReference type="InterPro" id="IPR032466">
    <property type="entry name" value="Metal_Hydrolase"/>
</dbReference>